<accession>A0A834P8E3</accession>
<evidence type="ECO:0000256" key="3">
    <source>
        <dbReference type="ARBA" id="ARBA00023098"/>
    </source>
</evidence>
<name>A0A834P8E3_VESPE</name>
<keyword evidence="4" id="KW-0812">Transmembrane</keyword>
<dbReference type="InterPro" id="IPR040079">
    <property type="entry name" value="Glutathione_S-Trfase"/>
</dbReference>
<dbReference type="UniPathway" id="UPA00662"/>
<evidence type="ECO:0000256" key="2">
    <source>
        <dbReference type="ARBA" id="ARBA00007409"/>
    </source>
</evidence>
<dbReference type="InterPro" id="IPR036282">
    <property type="entry name" value="Glutathione-S-Trfase_C_sf"/>
</dbReference>
<dbReference type="InterPro" id="IPR034334">
    <property type="entry name" value="PGES2"/>
</dbReference>
<dbReference type="SUPFAM" id="SSF47616">
    <property type="entry name" value="GST C-terminal domain-like"/>
    <property type="match status" value="1"/>
</dbReference>
<dbReference type="Proteomes" id="UP000600918">
    <property type="component" value="Unassembled WGS sequence"/>
</dbReference>
<keyword evidence="4" id="KW-1133">Transmembrane helix</keyword>
<sequence length="394" mass="45594">MAVTLCKLSRFSRSYKYLKNYDNFNINNRSSSFCTVAQQPKSRNLLKIGIIGATIGVIGGTGYSFYKISEDRKNLALDGTPVNPTQILKHKPSITPSRKVTFPVNTTGLKLTLYQYQTCPFCCKVRAFLDYYGISYDVVEVDPVLRKEISWSSYKKVPILLVQVKDGYQPLNDSSMIISLLSSYMQDKSQNISELVEYYPNIAMHDNEGKFKYEIMNKYFLMYNKMPPEDISMNAITEERKWRQWTDDVLIHTLSPNVYRTLNEAYETFEWFSEVGHWKEYFPSWEQMLIVNVGACAMWLIAKRLKKRHRLKEDVRQSLYDEVNKWLKEVHVNGTPFRGGHNPDLSDLAVYGVLKSIEGCSAFKDLLKNTKLSKWYNAMKERVDSYAGSTLVNG</sequence>
<dbReference type="Gene3D" id="1.20.1050.10">
    <property type="match status" value="1"/>
</dbReference>
<feature type="transmembrane region" description="Helical" evidence="4">
    <location>
        <begin position="45"/>
        <end position="66"/>
    </location>
</feature>
<organism evidence="6 7">
    <name type="scientific">Vespula pensylvanica</name>
    <name type="common">Western yellow jacket</name>
    <name type="synonym">Wasp</name>
    <dbReference type="NCBI Taxonomy" id="30213"/>
    <lineage>
        <taxon>Eukaryota</taxon>
        <taxon>Metazoa</taxon>
        <taxon>Ecdysozoa</taxon>
        <taxon>Arthropoda</taxon>
        <taxon>Hexapoda</taxon>
        <taxon>Insecta</taxon>
        <taxon>Pterygota</taxon>
        <taxon>Neoptera</taxon>
        <taxon>Endopterygota</taxon>
        <taxon>Hymenoptera</taxon>
        <taxon>Apocrita</taxon>
        <taxon>Aculeata</taxon>
        <taxon>Vespoidea</taxon>
        <taxon>Vespidae</taxon>
        <taxon>Vespinae</taxon>
        <taxon>Vespula</taxon>
    </lineage>
</organism>
<dbReference type="InterPro" id="IPR034335">
    <property type="entry name" value="PGES2_C"/>
</dbReference>
<reference evidence="6" key="1">
    <citation type="journal article" date="2020" name="G3 (Bethesda)">
        <title>High-Quality Assemblies for Three Invasive Social Wasps from the &lt;i&gt;Vespula&lt;/i&gt; Genus.</title>
        <authorList>
            <person name="Harrop T.W.R."/>
            <person name="Guhlin J."/>
            <person name="McLaughlin G.M."/>
            <person name="Permina E."/>
            <person name="Stockwell P."/>
            <person name="Gilligan J."/>
            <person name="Le Lec M.F."/>
            <person name="Gruber M.A.M."/>
            <person name="Quinn O."/>
            <person name="Lovegrove M."/>
            <person name="Duncan E.J."/>
            <person name="Remnant E.J."/>
            <person name="Van Eeckhoven J."/>
            <person name="Graham B."/>
            <person name="Knapp R.A."/>
            <person name="Langford K.W."/>
            <person name="Kronenberg Z."/>
            <person name="Press M.O."/>
            <person name="Eacker S.M."/>
            <person name="Wilson-Rankin E.E."/>
            <person name="Purcell J."/>
            <person name="Lester P.J."/>
            <person name="Dearden P.K."/>
        </authorList>
    </citation>
    <scope>NUCLEOTIDE SEQUENCE</scope>
    <source>
        <strain evidence="6">Volc-1</strain>
    </source>
</reference>
<dbReference type="InterPro" id="IPR011767">
    <property type="entry name" value="GLR_AS"/>
</dbReference>
<dbReference type="Pfam" id="PF00462">
    <property type="entry name" value="Glutaredoxin"/>
    <property type="match status" value="1"/>
</dbReference>
<dbReference type="OrthoDB" id="423541at2759"/>
<dbReference type="GO" id="GO:0050220">
    <property type="term" value="F:prostaglandin-E synthase activity"/>
    <property type="evidence" value="ECO:0007669"/>
    <property type="project" value="InterPro"/>
</dbReference>
<dbReference type="InterPro" id="IPR002109">
    <property type="entry name" value="Glutaredoxin"/>
</dbReference>
<dbReference type="AlphaFoldDB" id="A0A834P8E3"/>
<comment type="similarity">
    <text evidence="2">Belongs to the GST superfamily.</text>
</comment>
<protein>
    <recommendedName>
        <fullName evidence="5">Glutaredoxin domain-containing protein</fullName>
    </recommendedName>
</protein>
<dbReference type="SFLD" id="SFLDG01182">
    <property type="entry name" value="Prostaglandin_E_synthase_like"/>
    <property type="match status" value="1"/>
</dbReference>
<evidence type="ECO:0000313" key="7">
    <source>
        <dbReference type="Proteomes" id="UP000600918"/>
    </source>
</evidence>
<evidence type="ECO:0000259" key="5">
    <source>
        <dbReference type="Pfam" id="PF00462"/>
    </source>
</evidence>
<dbReference type="CDD" id="cd03197">
    <property type="entry name" value="GST_C_mPGES2"/>
    <property type="match status" value="1"/>
</dbReference>
<comment type="caution">
    <text evidence="6">The sequence shown here is derived from an EMBL/GenBank/DDBJ whole genome shotgun (WGS) entry which is preliminary data.</text>
</comment>
<dbReference type="EMBL" id="JACSDY010000003">
    <property type="protein sequence ID" value="KAF7432009.1"/>
    <property type="molecule type" value="Genomic_DNA"/>
</dbReference>
<dbReference type="PANTHER" id="PTHR12782:SF5">
    <property type="entry name" value="PROSTAGLANDIN E SYNTHASE 2"/>
    <property type="match status" value="1"/>
</dbReference>
<keyword evidence="4" id="KW-0472">Membrane</keyword>
<dbReference type="SUPFAM" id="SSF52833">
    <property type="entry name" value="Thioredoxin-like"/>
    <property type="match status" value="1"/>
</dbReference>
<evidence type="ECO:0000256" key="1">
    <source>
        <dbReference type="ARBA" id="ARBA00002549"/>
    </source>
</evidence>
<dbReference type="PANTHER" id="PTHR12782">
    <property type="entry name" value="MICROSOMAL PROSTAGLANDIN E SYNTHASE-2"/>
    <property type="match status" value="1"/>
</dbReference>
<dbReference type="PROSITE" id="PS51354">
    <property type="entry name" value="GLUTAREDOXIN_2"/>
    <property type="match status" value="1"/>
</dbReference>
<dbReference type="Gene3D" id="3.40.30.10">
    <property type="entry name" value="Glutaredoxin"/>
    <property type="match status" value="1"/>
</dbReference>
<dbReference type="Gene3D" id="6.20.200.30">
    <property type="match status" value="1"/>
</dbReference>
<keyword evidence="3" id="KW-0443">Lipid metabolism</keyword>
<proteinExistence type="inferred from homology"/>
<dbReference type="GO" id="GO:0005739">
    <property type="term" value="C:mitochondrion"/>
    <property type="evidence" value="ECO:0007669"/>
    <property type="project" value="TreeGrafter"/>
</dbReference>
<dbReference type="PROSITE" id="PS00195">
    <property type="entry name" value="GLUTAREDOXIN_1"/>
    <property type="match status" value="1"/>
</dbReference>
<keyword evidence="7" id="KW-1185">Reference proteome</keyword>
<evidence type="ECO:0000256" key="4">
    <source>
        <dbReference type="SAM" id="Phobius"/>
    </source>
</evidence>
<evidence type="ECO:0000313" key="6">
    <source>
        <dbReference type="EMBL" id="KAF7432009.1"/>
    </source>
</evidence>
<dbReference type="SFLD" id="SFLDS00019">
    <property type="entry name" value="Glutathione_Transferase_(cytos"/>
    <property type="match status" value="1"/>
</dbReference>
<dbReference type="GO" id="GO:0001516">
    <property type="term" value="P:prostaglandin biosynthetic process"/>
    <property type="evidence" value="ECO:0007669"/>
    <property type="project" value="UniProtKB-UniPathway"/>
</dbReference>
<feature type="domain" description="Glutaredoxin" evidence="5">
    <location>
        <begin position="112"/>
        <end position="161"/>
    </location>
</feature>
<comment type="function">
    <text evidence="1">Has a glutathione-disulfide oxidoreductase activity in the presence of NADPH and glutathione reductase. Reduces low molecular weight disulfides and proteins.</text>
</comment>
<dbReference type="InterPro" id="IPR036249">
    <property type="entry name" value="Thioredoxin-like_sf"/>
</dbReference>
<dbReference type="SFLD" id="SFLDG01203">
    <property type="entry name" value="Prostaglandin_E_synthase_like1"/>
    <property type="match status" value="1"/>
</dbReference>
<gene>
    <name evidence="6" type="ORF">H0235_004933</name>
</gene>